<dbReference type="GO" id="GO:0016020">
    <property type="term" value="C:membrane"/>
    <property type="evidence" value="ECO:0007669"/>
    <property type="project" value="UniProtKB-SubCell"/>
</dbReference>
<keyword evidence="9" id="KW-1185">Reference proteome</keyword>
<feature type="transmembrane region" description="Helical" evidence="6">
    <location>
        <begin position="255"/>
        <end position="274"/>
    </location>
</feature>
<evidence type="ECO:0000256" key="1">
    <source>
        <dbReference type="ARBA" id="ARBA00004141"/>
    </source>
</evidence>
<dbReference type="InterPro" id="IPR036259">
    <property type="entry name" value="MFS_trans_sf"/>
</dbReference>
<name>A0A0C3D7U5_9AGAM</name>
<dbReference type="Proteomes" id="UP000053989">
    <property type="component" value="Unassembled WGS sequence"/>
</dbReference>
<feature type="transmembrane region" description="Helical" evidence="6">
    <location>
        <begin position="345"/>
        <end position="378"/>
    </location>
</feature>
<feature type="domain" description="Major facilitator superfamily (MFS) profile" evidence="7">
    <location>
        <begin position="1"/>
        <end position="419"/>
    </location>
</feature>
<organism evidence="8 9">
    <name type="scientific">Scleroderma citrinum Foug A</name>
    <dbReference type="NCBI Taxonomy" id="1036808"/>
    <lineage>
        <taxon>Eukaryota</taxon>
        <taxon>Fungi</taxon>
        <taxon>Dikarya</taxon>
        <taxon>Basidiomycota</taxon>
        <taxon>Agaricomycotina</taxon>
        <taxon>Agaricomycetes</taxon>
        <taxon>Agaricomycetidae</taxon>
        <taxon>Boletales</taxon>
        <taxon>Sclerodermatineae</taxon>
        <taxon>Sclerodermataceae</taxon>
        <taxon>Scleroderma</taxon>
    </lineage>
</organism>
<evidence type="ECO:0000256" key="6">
    <source>
        <dbReference type="SAM" id="Phobius"/>
    </source>
</evidence>
<dbReference type="InterPro" id="IPR020846">
    <property type="entry name" value="MFS_dom"/>
</dbReference>
<sequence>MDRSNVAAARLKGLEEDLHMTGQQFNTLISVTYVGYVLMQVPSNLFLDQLRRPSAYLSFFIFVWGLLSIGTGVATSYHGALISRFLLGLSEAVFYPGVVFMLSRWYKRDELGLRMAYFSCGSTVSNIFGSLAASGVLAIMDGKFGYSAWRWLFFIEGGLTCIIALVSFYVIPDFPTTPVSWLTSEERMLAQRRITEDTCGTDHDLFKSIQRSGLAEAFTDWTVWWLAISMAILNASLSFGVYFPTLAATMGYGPTITLLLCAHPWILGLATSFVVMRHSDASGDRFWHVTGPLLMGIVGFVTAILTMNTAVRYLSLFFMAQSTVAYVVLLAWVSNSIHESSSKRAVAIAFATAAAGFGNIGASISMAGFVGSVLFQVVHDLHLRIRDNHSYVVGVSIAPYVAQRGSRQERVCTCPTPGV</sequence>
<reference evidence="8 9" key="1">
    <citation type="submission" date="2014-04" db="EMBL/GenBank/DDBJ databases">
        <authorList>
            <consortium name="DOE Joint Genome Institute"/>
            <person name="Kuo A."/>
            <person name="Kohler A."/>
            <person name="Nagy L.G."/>
            <person name="Floudas D."/>
            <person name="Copeland A."/>
            <person name="Barry K.W."/>
            <person name="Cichocki N."/>
            <person name="Veneault-Fourrey C."/>
            <person name="LaButti K."/>
            <person name="Lindquist E.A."/>
            <person name="Lipzen A."/>
            <person name="Lundell T."/>
            <person name="Morin E."/>
            <person name="Murat C."/>
            <person name="Sun H."/>
            <person name="Tunlid A."/>
            <person name="Henrissat B."/>
            <person name="Grigoriev I.V."/>
            <person name="Hibbett D.S."/>
            <person name="Martin F."/>
            <person name="Nordberg H.P."/>
            <person name="Cantor M.N."/>
            <person name="Hua S.X."/>
        </authorList>
    </citation>
    <scope>NUCLEOTIDE SEQUENCE [LARGE SCALE GENOMIC DNA]</scope>
    <source>
        <strain evidence="8 9">Foug A</strain>
    </source>
</reference>
<accession>A0A0C3D7U5</accession>
<dbReference type="PANTHER" id="PTHR43791">
    <property type="entry name" value="PERMEASE-RELATED"/>
    <property type="match status" value="1"/>
</dbReference>
<dbReference type="GO" id="GO:0022857">
    <property type="term" value="F:transmembrane transporter activity"/>
    <property type="evidence" value="ECO:0007669"/>
    <property type="project" value="InterPro"/>
</dbReference>
<evidence type="ECO:0000259" key="7">
    <source>
        <dbReference type="PROSITE" id="PS50850"/>
    </source>
</evidence>
<feature type="transmembrane region" description="Helical" evidence="6">
    <location>
        <begin position="313"/>
        <end position="333"/>
    </location>
</feature>
<dbReference type="OrthoDB" id="2985014at2759"/>
<evidence type="ECO:0000256" key="5">
    <source>
        <dbReference type="ARBA" id="ARBA00023136"/>
    </source>
</evidence>
<feature type="transmembrane region" description="Helical" evidence="6">
    <location>
        <begin position="55"/>
        <end position="73"/>
    </location>
</feature>
<gene>
    <name evidence="8" type="ORF">SCLCIDRAFT_1224056</name>
</gene>
<dbReference type="InParanoid" id="A0A0C3D7U5"/>
<dbReference type="AlphaFoldDB" id="A0A0C3D7U5"/>
<evidence type="ECO:0000256" key="4">
    <source>
        <dbReference type="ARBA" id="ARBA00022989"/>
    </source>
</evidence>
<dbReference type="HOGENOM" id="CLU_001265_0_6_1"/>
<feature type="transmembrane region" description="Helical" evidence="6">
    <location>
        <begin position="151"/>
        <end position="171"/>
    </location>
</feature>
<dbReference type="PANTHER" id="PTHR43791:SF6">
    <property type="entry name" value="TRANSPORTER, PUTATIVE (AFU_ORTHOLOGUE AFUA_1G16690)-RELATED"/>
    <property type="match status" value="1"/>
</dbReference>
<feature type="transmembrane region" description="Helical" evidence="6">
    <location>
        <begin position="223"/>
        <end position="243"/>
    </location>
</feature>
<dbReference type="InterPro" id="IPR011701">
    <property type="entry name" value="MFS"/>
</dbReference>
<dbReference type="Pfam" id="PF07690">
    <property type="entry name" value="MFS_1"/>
    <property type="match status" value="1"/>
</dbReference>
<feature type="transmembrane region" description="Helical" evidence="6">
    <location>
        <begin position="115"/>
        <end position="139"/>
    </location>
</feature>
<dbReference type="STRING" id="1036808.A0A0C3D7U5"/>
<dbReference type="FunFam" id="1.20.1250.20:FF:000057">
    <property type="entry name" value="MFS general substrate transporter"/>
    <property type="match status" value="1"/>
</dbReference>
<feature type="transmembrane region" description="Helical" evidence="6">
    <location>
        <begin position="286"/>
        <end position="306"/>
    </location>
</feature>
<dbReference type="SUPFAM" id="SSF103473">
    <property type="entry name" value="MFS general substrate transporter"/>
    <property type="match status" value="1"/>
</dbReference>
<protein>
    <recommendedName>
        <fullName evidence="7">Major facilitator superfamily (MFS) profile domain-containing protein</fullName>
    </recommendedName>
</protein>
<keyword evidence="3 6" id="KW-0812">Transmembrane</keyword>
<dbReference type="PROSITE" id="PS50850">
    <property type="entry name" value="MFS"/>
    <property type="match status" value="1"/>
</dbReference>
<keyword evidence="5 6" id="KW-0472">Membrane</keyword>
<comment type="subcellular location">
    <subcellularLocation>
        <location evidence="1">Membrane</location>
        <topology evidence="1">Multi-pass membrane protein</topology>
    </subcellularLocation>
</comment>
<reference evidence="9" key="2">
    <citation type="submission" date="2015-01" db="EMBL/GenBank/DDBJ databases">
        <title>Evolutionary Origins and Diversification of the Mycorrhizal Mutualists.</title>
        <authorList>
            <consortium name="DOE Joint Genome Institute"/>
            <consortium name="Mycorrhizal Genomics Consortium"/>
            <person name="Kohler A."/>
            <person name="Kuo A."/>
            <person name="Nagy L.G."/>
            <person name="Floudas D."/>
            <person name="Copeland A."/>
            <person name="Barry K.W."/>
            <person name="Cichocki N."/>
            <person name="Veneault-Fourrey C."/>
            <person name="LaButti K."/>
            <person name="Lindquist E.A."/>
            <person name="Lipzen A."/>
            <person name="Lundell T."/>
            <person name="Morin E."/>
            <person name="Murat C."/>
            <person name="Riley R."/>
            <person name="Ohm R."/>
            <person name="Sun H."/>
            <person name="Tunlid A."/>
            <person name="Henrissat B."/>
            <person name="Grigoriev I.V."/>
            <person name="Hibbett D.S."/>
            <person name="Martin F."/>
        </authorList>
    </citation>
    <scope>NUCLEOTIDE SEQUENCE [LARGE SCALE GENOMIC DNA]</scope>
    <source>
        <strain evidence="9">Foug A</strain>
    </source>
</reference>
<evidence type="ECO:0000256" key="2">
    <source>
        <dbReference type="ARBA" id="ARBA00022448"/>
    </source>
</evidence>
<evidence type="ECO:0000256" key="3">
    <source>
        <dbReference type="ARBA" id="ARBA00022692"/>
    </source>
</evidence>
<keyword evidence="4 6" id="KW-1133">Transmembrane helix</keyword>
<evidence type="ECO:0000313" key="8">
    <source>
        <dbReference type="EMBL" id="KIM52151.1"/>
    </source>
</evidence>
<dbReference type="Gene3D" id="1.20.1250.20">
    <property type="entry name" value="MFS general substrate transporter like domains"/>
    <property type="match status" value="1"/>
</dbReference>
<feature type="transmembrane region" description="Helical" evidence="6">
    <location>
        <begin position="85"/>
        <end position="103"/>
    </location>
</feature>
<keyword evidence="2" id="KW-0813">Transport</keyword>
<proteinExistence type="predicted"/>
<dbReference type="EMBL" id="KN822222">
    <property type="protein sequence ID" value="KIM52151.1"/>
    <property type="molecule type" value="Genomic_DNA"/>
</dbReference>
<evidence type="ECO:0000313" key="9">
    <source>
        <dbReference type="Proteomes" id="UP000053989"/>
    </source>
</evidence>